<accession>A0ACD4DH62</accession>
<evidence type="ECO:0000313" key="2">
    <source>
        <dbReference type="Proteomes" id="UP001156484"/>
    </source>
</evidence>
<sequence>MRPSSAGRWSLAVLVVIVALIVAIWPRDRAETPTTGSTSATTSAAPVDRRPQDTPDALAPLRAEAALNPCPQPGVSPPDPQAPIAGLVLECVGDGSTVDLAAALAGRPAVVNLWAWWCAPCAEELPVLQEYADRAGDAVTVLTVHTDPNESNALGRLADYGVRLPGVQDGSGRVQAAVGAPAVLPVTVLLEADGTVAAVLPRPFRSADEVAEVVREHLGVAA</sequence>
<gene>
    <name evidence="1" type="ORF">OED52_01765</name>
</gene>
<dbReference type="EMBL" id="CP107551">
    <property type="protein sequence ID" value="UYP19332.1"/>
    <property type="molecule type" value="Genomic_DNA"/>
</dbReference>
<reference evidence="1" key="1">
    <citation type="submission" date="2022-10" db="EMBL/GenBank/DDBJ databases">
        <title>Rhodococcus ferula Z13 complete genome.</title>
        <authorList>
            <person name="Long X."/>
            <person name="Zang M."/>
        </authorList>
    </citation>
    <scope>NUCLEOTIDE SEQUENCE</scope>
    <source>
        <strain evidence="1">Z13</strain>
    </source>
</reference>
<name>A0ACD4DH62_9NOCA</name>
<proteinExistence type="predicted"/>
<protein>
    <submittedName>
        <fullName evidence="1">TlpA family protein disulfide reductase</fullName>
    </submittedName>
</protein>
<keyword evidence="2" id="KW-1185">Reference proteome</keyword>
<organism evidence="1 2">
    <name type="scientific">Rhodococcus sacchari</name>
    <dbReference type="NCBI Taxonomy" id="2962047"/>
    <lineage>
        <taxon>Bacteria</taxon>
        <taxon>Bacillati</taxon>
        <taxon>Actinomycetota</taxon>
        <taxon>Actinomycetes</taxon>
        <taxon>Mycobacteriales</taxon>
        <taxon>Nocardiaceae</taxon>
        <taxon>Rhodococcus</taxon>
    </lineage>
</organism>
<dbReference type="Proteomes" id="UP001156484">
    <property type="component" value="Chromosome"/>
</dbReference>
<evidence type="ECO:0000313" key="1">
    <source>
        <dbReference type="EMBL" id="UYP19332.1"/>
    </source>
</evidence>